<evidence type="ECO:0000256" key="6">
    <source>
        <dbReference type="ARBA" id="ARBA00023157"/>
    </source>
</evidence>
<keyword evidence="4 7" id="KW-0378">Hydrolase</keyword>
<reference evidence="9 10" key="1">
    <citation type="submission" date="2024-07" db="EMBL/GenBank/DDBJ databases">
        <title>Chromosome-level genome assembly of the water stick insect Ranatra chinensis (Heteroptera: Nepidae).</title>
        <authorList>
            <person name="Liu X."/>
        </authorList>
    </citation>
    <scope>NUCLEOTIDE SEQUENCE [LARGE SCALE GENOMIC DNA]</scope>
    <source>
        <strain evidence="9">Cailab_2021Rc</strain>
        <tissue evidence="9">Muscle</tissue>
    </source>
</reference>
<evidence type="ECO:0000313" key="9">
    <source>
        <dbReference type="EMBL" id="KAL1124492.1"/>
    </source>
</evidence>
<accession>A0ABD0YPS6</accession>
<evidence type="ECO:0000259" key="8">
    <source>
        <dbReference type="PROSITE" id="PS50240"/>
    </source>
</evidence>
<dbReference type="EMBL" id="JBFDAA010000010">
    <property type="protein sequence ID" value="KAL1124492.1"/>
    <property type="molecule type" value="Genomic_DNA"/>
</dbReference>
<evidence type="ECO:0000256" key="7">
    <source>
        <dbReference type="RuleBase" id="RU363034"/>
    </source>
</evidence>
<dbReference type="GO" id="GO:0008236">
    <property type="term" value="F:serine-type peptidase activity"/>
    <property type="evidence" value="ECO:0007669"/>
    <property type="project" value="UniProtKB-KW"/>
</dbReference>
<dbReference type="SMART" id="SM00020">
    <property type="entry name" value="Tryp_SPc"/>
    <property type="match status" value="1"/>
</dbReference>
<dbReference type="InterPro" id="IPR001254">
    <property type="entry name" value="Trypsin_dom"/>
</dbReference>
<dbReference type="Proteomes" id="UP001558652">
    <property type="component" value="Unassembled WGS sequence"/>
</dbReference>
<dbReference type="PROSITE" id="PS00135">
    <property type="entry name" value="TRYPSIN_SER"/>
    <property type="match status" value="1"/>
</dbReference>
<dbReference type="GO" id="GO:0004175">
    <property type="term" value="F:endopeptidase activity"/>
    <property type="evidence" value="ECO:0007669"/>
    <property type="project" value="UniProtKB-ARBA"/>
</dbReference>
<evidence type="ECO:0000313" key="10">
    <source>
        <dbReference type="Proteomes" id="UP001558652"/>
    </source>
</evidence>
<keyword evidence="3 7" id="KW-0645">Protease</keyword>
<dbReference type="GO" id="GO:0016485">
    <property type="term" value="P:protein processing"/>
    <property type="evidence" value="ECO:0007669"/>
    <property type="project" value="UniProtKB-ARBA"/>
</dbReference>
<dbReference type="PROSITE" id="PS50240">
    <property type="entry name" value="TRYPSIN_DOM"/>
    <property type="match status" value="1"/>
</dbReference>
<name>A0ABD0YPS6_9HEMI</name>
<dbReference type="InterPro" id="IPR051333">
    <property type="entry name" value="CLIP_Serine_Protease"/>
</dbReference>
<evidence type="ECO:0000256" key="5">
    <source>
        <dbReference type="ARBA" id="ARBA00022825"/>
    </source>
</evidence>
<keyword evidence="10" id="KW-1185">Reference proteome</keyword>
<dbReference type="Gene3D" id="2.40.10.10">
    <property type="entry name" value="Trypsin-like serine proteases"/>
    <property type="match status" value="1"/>
</dbReference>
<gene>
    <name evidence="9" type="ORF">AAG570_001118</name>
</gene>
<dbReference type="Pfam" id="PF00089">
    <property type="entry name" value="Trypsin"/>
    <property type="match status" value="1"/>
</dbReference>
<organism evidence="9 10">
    <name type="scientific">Ranatra chinensis</name>
    <dbReference type="NCBI Taxonomy" id="642074"/>
    <lineage>
        <taxon>Eukaryota</taxon>
        <taxon>Metazoa</taxon>
        <taxon>Ecdysozoa</taxon>
        <taxon>Arthropoda</taxon>
        <taxon>Hexapoda</taxon>
        <taxon>Insecta</taxon>
        <taxon>Pterygota</taxon>
        <taxon>Neoptera</taxon>
        <taxon>Paraneoptera</taxon>
        <taxon>Hemiptera</taxon>
        <taxon>Heteroptera</taxon>
        <taxon>Panheteroptera</taxon>
        <taxon>Nepomorpha</taxon>
        <taxon>Nepidae</taxon>
        <taxon>Ranatrinae</taxon>
        <taxon>Ranatra</taxon>
    </lineage>
</organism>
<protein>
    <recommendedName>
        <fullName evidence="8">Peptidase S1 domain-containing protein</fullName>
    </recommendedName>
</protein>
<dbReference type="CDD" id="cd00190">
    <property type="entry name" value="Tryp_SPc"/>
    <property type="match status" value="1"/>
</dbReference>
<dbReference type="InterPro" id="IPR018114">
    <property type="entry name" value="TRYPSIN_HIS"/>
</dbReference>
<dbReference type="InterPro" id="IPR033116">
    <property type="entry name" value="TRYPSIN_SER"/>
</dbReference>
<dbReference type="InterPro" id="IPR043504">
    <property type="entry name" value="Peptidase_S1_PA_chymotrypsin"/>
</dbReference>
<comment type="subcellular location">
    <subcellularLocation>
        <location evidence="1">Secreted</location>
    </subcellularLocation>
</comment>
<evidence type="ECO:0000256" key="3">
    <source>
        <dbReference type="ARBA" id="ARBA00022670"/>
    </source>
</evidence>
<dbReference type="InterPro" id="IPR009003">
    <property type="entry name" value="Peptidase_S1_PA"/>
</dbReference>
<feature type="domain" description="Peptidase S1" evidence="8">
    <location>
        <begin position="25"/>
        <end position="270"/>
    </location>
</feature>
<dbReference type="InterPro" id="IPR001314">
    <property type="entry name" value="Peptidase_S1A"/>
</dbReference>
<sequence>MPLLPKLVPVRIRMDSCPPSYTPLIVGGTDANPAEFPHMAALGFNRNDEIDYLCGGTLISTNFILTAAHCTSTRWGPPVVAFLGSRDLYSEEGVVATVEEVMPHPGYKPPSCYHDIALVRLRADFELSAQLRPACLPTPDTKAQFPGATAIATGWGKLGFGRDASTSLKKVTLKVMNNRKCQEYYASDMKTDSLRRGITPRLMCAMGHQDKFHDTCQGDSGGPLQTPVAGSKCLTQIVGITSFGKSCGAGVPGVYTRVAPYVPWIEDIVWPL</sequence>
<comment type="caution">
    <text evidence="9">The sequence shown here is derived from an EMBL/GenBank/DDBJ whole genome shotgun (WGS) entry which is preliminary data.</text>
</comment>
<dbReference type="FunFam" id="2.40.10.10:FF:000047">
    <property type="entry name" value="Trypsin eta"/>
    <property type="match status" value="1"/>
</dbReference>
<proteinExistence type="predicted"/>
<dbReference type="AlphaFoldDB" id="A0ABD0YPS6"/>
<keyword evidence="6" id="KW-1015">Disulfide bond</keyword>
<evidence type="ECO:0000256" key="2">
    <source>
        <dbReference type="ARBA" id="ARBA00022525"/>
    </source>
</evidence>
<dbReference type="PANTHER" id="PTHR24260:SF147">
    <property type="entry name" value="EG:BACR7A4.3 PROTEIN-RELATED"/>
    <property type="match status" value="1"/>
</dbReference>
<dbReference type="PRINTS" id="PR00722">
    <property type="entry name" value="CHYMOTRYPSIN"/>
</dbReference>
<dbReference type="GO" id="GO:0005576">
    <property type="term" value="C:extracellular region"/>
    <property type="evidence" value="ECO:0007669"/>
    <property type="project" value="UniProtKB-SubCell"/>
</dbReference>
<dbReference type="SUPFAM" id="SSF50494">
    <property type="entry name" value="Trypsin-like serine proteases"/>
    <property type="match status" value="1"/>
</dbReference>
<evidence type="ECO:0000256" key="1">
    <source>
        <dbReference type="ARBA" id="ARBA00004613"/>
    </source>
</evidence>
<keyword evidence="5 7" id="KW-0720">Serine protease</keyword>
<dbReference type="PROSITE" id="PS00134">
    <property type="entry name" value="TRYPSIN_HIS"/>
    <property type="match status" value="1"/>
</dbReference>
<keyword evidence="2" id="KW-0964">Secreted</keyword>
<evidence type="ECO:0000256" key="4">
    <source>
        <dbReference type="ARBA" id="ARBA00022801"/>
    </source>
</evidence>
<dbReference type="PANTHER" id="PTHR24260">
    <property type="match status" value="1"/>
</dbReference>